<dbReference type="AlphaFoldDB" id="K1RR60"/>
<proteinExistence type="predicted"/>
<protein>
    <recommendedName>
        <fullName evidence="2">Sensor histidine kinase NatK C-terminal domain-containing protein</fullName>
    </recommendedName>
</protein>
<name>K1RR60_9ZZZZ</name>
<accession>K1RR60</accession>
<evidence type="ECO:0000313" key="1">
    <source>
        <dbReference type="EMBL" id="EKC47903.1"/>
    </source>
</evidence>
<feature type="non-terminal residue" evidence="1">
    <location>
        <position position="1"/>
    </location>
</feature>
<evidence type="ECO:0008006" key="2">
    <source>
        <dbReference type="Google" id="ProtNLM"/>
    </source>
</evidence>
<comment type="caution">
    <text evidence="1">The sequence shown here is derived from an EMBL/GenBank/DDBJ whole genome shotgun (WGS) entry which is preliminary data.</text>
</comment>
<reference evidence="1" key="1">
    <citation type="journal article" date="2013" name="Environ. Microbiol.">
        <title>Microbiota from the distal guts of lean and obese adolescents exhibit partial functional redundancy besides clear differences in community structure.</title>
        <authorList>
            <person name="Ferrer M."/>
            <person name="Ruiz A."/>
            <person name="Lanza F."/>
            <person name="Haange S.B."/>
            <person name="Oberbach A."/>
            <person name="Till H."/>
            <person name="Bargiela R."/>
            <person name="Campoy C."/>
            <person name="Segura M.T."/>
            <person name="Richter M."/>
            <person name="von Bergen M."/>
            <person name="Seifert J."/>
            <person name="Suarez A."/>
        </authorList>
    </citation>
    <scope>NUCLEOTIDE SEQUENCE</scope>
</reference>
<sequence>ERSGHGLGARSIVYYVEKLSGQYQFFMEDGDFVVRIIL</sequence>
<dbReference type="EMBL" id="AJWY01013156">
    <property type="protein sequence ID" value="EKC47903.1"/>
    <property type="molecule type" value="Genomic_DNA"/>
</dbReference>
<organism evidence="1">
    <name type="scientific">human gut metagenome</name>
    <dbReference type="NCBI Taxonomy" id="408170"/>
    <lineage>
        <taxon>unclassified sequences</taxon>
        <taxon>metagenomes</taxon>
        <taxon>organismal metagenomes</taxon>
    </lineage>
</organism>
<gene>
    <name evidence="1" type="ORF">LEA_19144</name>
</gene>